<dbReference type="SUPFAM" id="SSF52980">
    <property type="entry name" value="Restriction endonuclease-like"/>
    <property type="match status" value="1"/>
</dbReference>
<dbReference type="InterPro" id="IPR011335">
    <property type="entry name" value="Restrct_endonuc-II-like"/>
</dbReference>
<dbReference type="Pfam" id="PF04471">
    <property type="entry name" value="Mrr_cat"/>
    <property type="match status" value="1"/>
</dbReference>
<gene>
    <name evidence="4" type="ORF">AB0H04_03615</name>
</gene>
<keyword evidence="4" id="KW-0540">Nuclease</keyword>
<keyword evidence="2" id="KW-1133">Transmembrane helix</keyword>
<proteinExistence type="predicted"/>
<feature type="transmembrane region" description="Helical" evidence="2">
    <location>
        <begin position="60"/>
        <end position="77"/>
    </location>
</feature>
<evidence type="ECO:0000259" key="3">
    <source>
        <dbReference type="Pfam" id="PF04471"/>
    </source>
</evidence>
<keyword evidence="4" id="KW-0255">Endonuclease</keyword>
<keyword evidence="2" id="KW-0472">Membrane</keyword>
<protein>
    <submittedName>
        <fullName evidence="4">Restriction endonuclease</fullName>
    </submittedName>
</protein>
<dbReference type="InterPro" id="IPR007560">
    <property type="entry name" value="Restrct_endonuc_IV_Mrr"/>
</dbReference>
<name>A0ABV3A2E1_9ACTN</name>
<keyword evidence="2" id="KW-0812">Transmembrane</keyword>
<dbReference type="InterPro" id="IPR011856">
    <property type="entry name" value="tRNA_endonuc-like_dom_sf"/>
</dbReference>
<dbReference type="RefSeq" id="WP_078629608.1">
    <property type="nucleotide sequence ID" value="NZ_JBFAEG010000002.1"/>
</dbReference>
<evidence type="ECO:0000256" key="1">
    <source>
        <dbReference type="SAM" id="MobiDB-lite"/>
    </source>
</evidence>
<keyword evidence="5" id="KW-1185">Reference proteome</keyword>
<dbReference type="Proteomes" id="UP001551011">
    <property type="component" value="Unassembled WGS sequence"/>
</dbReference>
<accession>A0ABV3A2E1</accession>
<evidence type="ECO:0000256" key="2">
    <source>
        <dbReference type="SAM" id="Phobius"/>
    </source>
</evidence>
<dbReference type="GO" id="GO:0004519">
    <property type="term" value="F:endonuclease activity"/>
    <property type="evidence" value="ECO:0007669"/>
    <property type="project" value="UniProtKB-KW"/>
</dbReference>
<evidence type="ECO:0000313" key="5">
    <source>
        <dbReference type="Proteomes" id="UP001551011"/>
    </source>
</evidence>
<keyword evidence="4" id="KW-0378">Hydrolase</keyword>
<reference evidence="4 5" key="1">
    <citation type="submission" date="2024-06" db="EMBL/GenBank/DDBJ databases">
        <title>The Natural Products Discovery Center: Release of the First 8490 Sequenced Strains for Exploring Actinobacteria Biosynthetic Diversity.</title>
        <authorList>
            <person name="Kalkreuter E."/>
            <person name="Kautsar S.A."/>
            <person name="Yang D."/>
            <person name="Bader C.D."/>
            <person name="Teijaro C.N."/>
            <person name="Fluegel L."/>
            <person name="Davis C.M."/>
            <person name="Simpson J.R."/>
            <person name="Lauterbach L."/>
            <person name="Steele A.D."/>
            <person name="Gui C."/>
            <person name="Meng S."/>
            <person name="Li G."/>
            <person name="Viehrig K."/>
            <person name="Ye F."/>
            <person name="Su P."/>
            <person name="Kiefer A.F."/>
            <person name="Nichols A."/>
            <person name="Cepeda A.J."/>
            <person name="Yan W."/>
            <person name="Fan B."/>
            <person name="Jiang Y."/>
            <person name="Adhikari A."/>
            <person name="Zheng C.-J."/>
            <person name="Schuster L."/>
            <person name="Cowan T.M."/>
            <person name="Smanski M.J."/>
            <person name="Chevrette M.G."/>
            <person name="De Carvalho L.P.S."/>
            <person name="Shen B."/>
        </authorList>
    </citation>
    <scope>NUCLEOTIDE SEQUENCE [LARGE SCALE GENOMIC DNA]</scope>
    <source>
        <strain evidence="4 5">NPDC020594</strain>
    </source>
</reference>
<feature type="region of interest" description="Disordered" evidence="1">
    <location>
        <begin position="1"/>
        <end position="26"/>
    </location>
</feature>
<comment type="caution">
    <text evidence="4">The sequence shown here is derived from an EMBL/GenBank/DDBJ whole genome shotgun (WGS) entry which is preliminary data.</text>
</comment>
<sequence length="217" mass="22707">MRRSSFTAIPGGTVSGRPQQGGDDGTTDDVAGCGCSVVLLAIGCFTAARFGDDPANTGRSAIALLGGFCMLLALMVARQTWAERRARRRTWVAPVIGQRAGVSTWRDAELLAVRHMRALGFLDARDTGPGSDGGIDAMATGAVAQVKMHNKPVGRPDVQRLVGAAGGQPVLLFYSLSGFTSTAHTYADERGILLFGFDRAGTVRALNGAATRALRSV</sequence>
<organism evidence="4 5">
    <name type="scientific">Streptomyces flaveolus</name>
    <dbReference type="NCBI Taxonomy" id="67297"/>
    <lineage>
        <taxon>Bacteria</taxon>
        <taxon>Bacillati</taxon>
        <taxon>Actinomycetota</taxon>
        <taxon>Actinomycetes</taxon>
        <taxon>Kitasatosporales</taxon>
        <taxon>Streptomycetaceae</taxon>
        <taxon>Streptomyces</taxon>
    </lineage>
</organism>
<dbReference type="EMBL" id="JBFAEG010000002">
    <property type="protein sequence ID" value="MEU5705972.1"/>
    <property type="molecule type" value="Genomic_DNA"/>
</dbReference>
<evidence type="ECO:0000313" key="4">
    <source>
        <dbReference type="EMBL" id="MEU5705972.1"/>
    </source>
</evidence>
<feature type="transmembrane region" description="Helical" evidence="2">
    <location>
        <begin position="30"/>
        <end position="48"/>
    </location>
</feature>
<dbReference type="Gene3D" id="3.40.1350.10">
    <property type="match status" value="1"/>
</dbReference>
<feature type="domain" description="Restriction endonuclease type IV Mrr" evidence="3">
    <location>
        <begin position="104"/>
        <end position="195"/>
    </location>
</feature>